<organism evidence="5 6">
    <name type="scientific">Truncatella angustata</name>
    <dbReference type="NCBI Taxonomy" id="152316"/>
    <lineage>
        <taxon>Eukaryota</taxon>
        <taxon>Fungi</taxon>
        <taxon>Dikarya</taxon>
        <taxon>Ascomycota</taxon>
        <taxon>Pezizomycotina</taxon>
        <taxon>Sordariomycetes</taxon>
        <taxon>Xylariomycetidae</taxon>
        <taxon>Amphisphaeriales</taxon>
        <taxon>Sporocadaceae</taxon>
        <taxon>Truncatella</taxon>
    </lineage>
</organism>
<feature type="domain" description="Nephrocystin 3-like N-terminal" evidence="4">
    <location>
        <begin position="327"/>
        <end position="413"/>
    </location>
</feature>
<dbReference type="OrthoDB" id="538223at2759"/>
<dbReference type="PANTHER" id="PTHR10622">
    <property type="entry name" value="HET DOMAIN-CONTAINING PROTEIN"/>
    <property type="match status" value="1"/>
</dbReference>
<evidence type="ECO:0000313" key="5">
    <source>
        <dbReference type="EMBL" id="KAH6653655.1"/>
    </source>
</evidence>
<feature type="repeat" description="WD" evidence="2">
    <location>
        <begin position="779"/>
        <end position="820"/>
    </location>
</feature>
<accession>A0A9P8ZWF8</accession>
<dbReference type="InterPro" id="IPR027417">
    <property type="entry name" value="P-loop_NTPase"/>
</dbReference>
<feature type="domain" description="Heterokaryon incompatibility" evidence="3">
    <location>
        <begin position="28"/>
        <end position="118"/>
    </location>
</feature>
<evidence type="ECO:0000313" key="6">
    <source>
        <dbReference type="Proteomes" id="UP000758603"/>
    </source>
</evidence>
<dbReference type="AlphaFoldDB" id="A0A9P8ZWF8"/>
<evidence type="ECO:0000256" key="2">
    <source>
        <dbReference type="PROSITE-ProRule" id="PRU00221"/>
    </source>
</evidence>
<dbReference type="GeneID" id="70134851"/>
<evidence type="ECO:0000259" key="4">
    <source>
        <dbReference type="Pfam" id="PF24883"/>
    </source>
</evidence>
<proteinExistence type="predicted"/>
<dbReference type="PANTHER" id="PTHR10622:SF10">
    <property type="entry name" value="HET DOMAIN-CONTAINING PROTEIN"/>
    <property type="match status" value="1"/>
</dbReference>
<dbReference type="RefSeq" id="XP_045957932.1">
    <property type="nucleotide sequence ID" value="XM_046105960.1"/>
</dbReference>
<dbReference type="Pfam" id="PF06985">
    <property type="entry name" value="HET"/>
    <property type="match status" value="1"/>
</dbReference>
<dbReference type="InterPro" id="IPR056884">
    <property type="entry name" value="NPHP3-like_N"/>
</dbReference>
<protein>
    <recommendedName>
        <fullName evidence="7">Vegetative incompatibility protein HET-E-1</fullName>
    </recommendedName>
</protein>
<dbReference type="SUPFAM" id="SSF50978">
    <property type="entry name" value="WD40 repeat-like"/>
    <property type="match status" value="1"/>
</dbReference>
<keyword evidence="1" id="KW-0677">Repeat</keyword>
<keyword evidence="6" id="KW-1185">Reference proteome</keyword>
<dbReference type="CDD" id="cd00200">
    <property type="entry name" value="WD40"/>
    <property type="match status" value="1"/>
</dbReference>
<evidence type="ECO:0000256" key="1">
    <source>
        <dbReference type="ARBA" id="ARBA00022737"/>
    </source>
</evidence>
<feature type="repeat" description="WD" evidence="2">
    <location>
        <begin position="863"/>
        <end position="904"/>
    </location>
</feature>
<name>A0A9P8ZWF8_9PEZI</name>
<dbReference type="InterPro" id="IPR010730">
    <property type="entry name" value="HET"/>
</dbReference>
<dbReference type="PROSITE" id="PS50294">
    <property type="entry name" value="WD_REPEATS_REGION"/>
    <property type="match status" value="3"/>
</dbReference>
<dbReference type="EMBL" id="JAGPXC010000005">
    <property type="protein sequence ID" value="KAH6653655.1"/>
    <property type="molecule type" value="Genomic_DNA"/>
</dbReference>
<dbReference type="SUPFAM" id="SSF52540">
    <property type="entry name" value="P-loop containing nucleoside triphosphate hydrolases"/>
    <property type="match status" value="1"/>
</dbReference>
<dbReference type="InterPro" id="IPR036322">
    <property type="entry name" value="WD40_repeat_dom_sf"/>
</dbReference>
<gene>
    <name evidence="5" type="ORF">BKA67DRAFT_647451</name>
</gene>
<dbReference type="Gene3D" id="3.40.50.300">
    <property type="entry name" value="P-loop containing nucleotide triphosphate hydrolases"/>
    <property type="match status" value="1"/>
</dbReference>
<sequence>MRLLYTVQQGELTFTNDLIHGKDDIPPYAILSHTWEADHNNEITYKDIMKQRGSQKSGYQKIQFCADQAKADSLEHFWVDTCCIDKTNAAELAESINSMFRWYQHAAKCYVYLSDVSSGRNQIHEPVRSTWKQKFRSSRWFKRGWTLQELIAPAIVEFFSSDKQRLGDKETLGQTIHEVSGIPIRALQGISLSEFSAEERISWSKTRTTSKREDKAYSLLGLLSIFMPIIYGEGEQEAFERLRTEISRRSPSRVLSRLLVADGAVYDSHTDEHNPQCLPDTRTEVLREIAEWAHDSLSKTVYWLNGMAGTGKSTISRTVAKRLFDSEIAAHVQAALDTDPAIVSKALQNQFVKLIMDPLSKITSYTSTNRTCIIIIDALDESQHEVDVKILIKLLSGARKLHNLQLKFFLTSRPELPIRLGFKAVDGTFQDFILHEVAEPVIEHDIATYLKHELSQIREDFNQTTSNIRQLPASWPAEADVQVLVEMAIPLFIFAATVCRFMADRKGGNPHKKLQKILEYRARQSSRLDATYKPVLEQLTTGLPLDEQRDILQQFRTVVGPIVVLKNPLSLSALAQLLNVESEDISDILDLLHSVLHIPTSGEQPIRLLHLSFRDYLVEPERCDDPFWINEKDVHGYLAARCLCVLKASLRNDILDIRAPSMSSSRINAKLPSEVQYACRFWTYHLQKSVANSLNTTVVWGFLSLHFLQWLEALSWIGRLHESLVMIVSLQSIIPVYSSGLAFSPSQSIVRSVFRHDMPKWIDLEPRMPLYWSDRQATLEGHTSFVSSVAFSPDGQRVASASSDKTVILWSAATGDRQATLEGHTSFVSSVAFSPDGQRVASASSDKTVILWSAATGDRQATLVGHTSYVSSVAFSPDGQRVASASSDRSVILWSAATGEKIYTINTGFVHDLRFNLTGTRLLTNRGSFIVRAVDDISPETSHDPSFHDAASIGFGISKDMSWVTLNGRNILWLPVKYRPVESAVLGNTIAIGCSSGNVLILRIMQQG</sequence>
<keyword evidence="2" id="KW-0853">WD repeat</keyword>
<comment type="caution">
    <text evidence="5">The sequence shown here is derived from an EMBL/GenBank/DDBJ whole genome shotgun (WGS) entry which is preliminary data.</text>
</comment>
<evidence type="ECO:0000259" key="3">
    <source>
        <dbReference type="Pfam" id="PF06985"/>
    </source>
</evidence>
<dbReference type="PROSITE" id="PS50082">
    <property type="entry name" value="WD_REPEATS_2"/>
    <property type="match status" value="3"/>
</dbReference>
<feature type="repeat" description="WD" evidence="2">
    <location>
        <begin position="821"/>
        <end position="862"/>
    </location>
</feature>
<evidence type="ECO:0008006" key="7">
    <source>
        <dbReference type="Google" id="ProtNLM"/>
    </source>
</evidence>
<dbReference type="Pfam" id="PF00400">
    <property type="entry name" value="WD40"/>
    <property type="match status" value="3"/>
</dbReference>
<reference evidence="5" key="1">
    <citation type="journal article" date="2021" name="Nat. Commun.">
        <title>Genetic determinants of endophytism in the Arabidopsis root mycobiome.</title>
        <authorList>
            <person name="Mesny F."/>
            <person name="Miyauchi S."/>
            <person name="Thiergart T."/>
            <person name="Pickel B."/>
            <person name="Atanasova L."/>
            <person name="Karlsson M."/>
            <person name="Huettel B."/>
            <person name="Barry K.W."/>
            <person name="Haridas S."/>
            <person name="Chen C."/>
            <person name="Bauer D."/>
            <person name="Andreopoulos W."/>
            <person name="Pangilinan J."/>
            <person name="LaButti K."/>
            <person name="Riley R."/>
            <person name="Lipzen A."/>
            <person name="Clum A."/>
            <person name="Drula E."/>
            <person name="Henrissat B."/>
            <person name="Kohler A."/>
            <person name="Grigoriev I.V."/>
            <person name="Martin F.M."/>
            <person name="Hacquard S."/>
        </authorList>
    </citation>
    <scope>NUCLEOTIDE SEQUENCE</scope>
    <source>
        <strain evidence="5">MPI-SDFR-AT-0073</strain>
    </source>
</reference>
<dbReference type="Pfam" id="PF24883">
    <property type="entry name" value="NPHP3_N"/>
    <property type="match status" value="2"/>
</dbReference>
<dbReference type="InterPro" id="IPR015943">
    <property type="entry name" value="WD40/YVTN_repeat-like_dom_sf"/>
</dbReference>
<dbReference type="Gene3D" id="2.130.10.10">
    <property type="entry name" value="YVTN repeat-like/Quinoprotein amine dehydrogenase"/>
    <property type="match status" value="2"/>
</dbReference>
<dbReference type="Proteomes" id="UP000758603">
    <property type="component" value="Unassembled WGS sequence"/>
</dbReference>
<dbReference type="SMART" id="SM00320">
    <property type="entry name" value="WD40"/>
    <property type="match status" value="4"/>
</dbReference>
<dbReference type="InterPro" id="IPR001680">
    <property type="entry name" value="WD40_rpt"/>
</dbReference>
<feature type="domain" description="Nephrocystin 3-like N-terminal" evidence="4">
    <location>
        <begin position="288"/>
        <end position="326"/>
    </location>
</feature>